<sequence length="199" mass="23118">MTQATTSYSGATAQEQRLYTPEEYLDLETNAEFRSEYDNGVITPTTGGTANHNRICRNLCTALTIGLRGQRFEVFISDLKVWVPTSQKFRYPDIMVTAGEPEYYQNRKTTVTNPQIIIEVLSESTEEFDREDKFRLYQSIPSFQEYLLIDQSQIAIDHFYKTQPKHWQIDQFDDQDTEIKLKSIDVTLSIAEIYDKVTL</sequence>
<accession>A0A1Z4JHM8</accession>
<protein>
    <recommendedName>
        <fullName evidence="1">Putative restriction endonuclease domain-containing protein</fullName>
    </recommendedName>
</protein>
<evidence type="ECO:0000259" key="1">
    <source>
        <dbReference type="Pfam" id="PF05685"/>
    </source>
</evidence>
<keyword evidence="3" id="KW-1185">Reference proteome</keyword>
<evidence type="ECO:0000313" key="2">
    <source>
        <dbReference type="EMBL" id="BAY56163.1"/>
    </source>
</evidence>
<reference evidence="2 3" key="1">
    <citation type="submission" date="2017-06" db="EMBL/GenBank/DDBJ databases">
        <title>Genome sequencing of cyanobaciteial culture collection at National Institute for Environmental Studies (NIES).</title>
        <authorList>
            <person name="Hirose Y."/>
            <person name="Shimura Y."/>
            <person name="Fujisawa T."/>
            <person name="Nakamura Y."/>
            <person name="Kawachi M."/>
        </authorList>
    </citation>
    <scope>NUCLEOTIDE SEQUENCE [LARGE SCALE GENOMIC DNA]</scope>
    <source>
        <strain evidence="2 3">NIES-2135</strain>
    </source>
</reference>
<gene>
    <name evidence="2" type="ORF">NIES2135_29930</name>
</gene>
<dbReference type="InterPro" id="IPR012296">
    <property type="entry name" value="Nuclease_put_TT1808"/>
</dbReference>
<dbReference type="CDD" id="cd06260">
    <property type="entry name" value="DUF820-like"/>
    <property type="match status" value="1"/>
</dbReference>
<dbReference type="InterPro" id="IPR011335">
    <property type="entry name" value="Restrct_endonuc-II-like"/>
</dbReference>
<dbReference type="AlphaFoldDB" id="A0A1Z4JHM8"/>
<dbReference type="EMBL" id="AP018203">
    <property type="protein sequence ID" value="BAY56163.1"/>
    <property type="molecule type" value="Genomic_DNA"/>
</dbReference>
<name>A0A1Z4JHM8_LEPBY</name>
<dbReference type="InterPro" id="IPR008538">
    <property type="entry name" value="Uma2"/>
</dbReference>
<dbReference type="SUPFAM" id="SSF52980">
    <property type="entry name" value="Restriction endonuclease-like"/>
    <property type="match status" value="1"/>
</dbReference>
<feature type="domain" description="Putative restriction endonuclease" evidence="1">
    <location>
        <begin position="21"/>
        <end position="184"/>
    </location>
</feature>
<proteinExistence type="predicted"/>
<dbReference type="Proteomes" id="UP000217895">
    <property type="component" value="Chromosome"/>
</dbReference>
<dbReference type="PANTHER" id="PTHR36558">
    <property type="entry name" value="GLR1098 PROTEIN"/>
    <property type="match status" value="1"/>
</dbReference>
<organism evidence="2 3">
    <name type="scientific">Leptolyngbya boryana NIES-2135</name>
    <dbReference type="NCBI Taxonomy" id="1973484"/>
    <lineage>
        <taxon>Bacteria</taxon>
        <taxon>Bacillati</taxon>
        <taxon>Cyanobacteriota</taxon>
        <taxon>Cyanophyceae</taxon>
        <taxon>Leptolyngbyales</taxon>
        <taxon>Leptolyngbyaceae</taxon>
        <taxon>Leptolyngbya group</taxon>
        <taxon>Leptolyngbya</taxon>
    </lineage>
</organism>
<dbReference type="Gene3D" id="3.90.1570.10">
    <property type="entry name" value="tt1808, chain A"/>
    <property type="match status" value="1"/>
</dbReference>
<dbReference type="Pfam" id="PF05685">
    <property type="entry name" value="Uma2"/>
    <property type="match status" value="1"/>
</dbReference>
<dbReference type="PANTHER" id="PTHR36558:SF1">
    <property type="entry name" value="RESTRICTION ENDONUCLEASE DOMAIN-CONTAINING PROTEIN-RELATED"/>
    <property type="match status" value="1"/>
</dbReference>
<evidence type="ECO:0000313" key="3">
    <source>
        <dbReference type="Proteomes" id="UP000217895"/>
    </source>
</evidence>